<evidence type="ECO:0000313" key="1">
    <source>
        <dbReference type="EMBL" id="MPC44557.1"/>
    </source>
</evidence>
<sequence>MFGVSPAAVQNILSAEDTCVGDLGKRRPIYDLIIGAVTWTQDFRHLYRAVEDLTLNQLQSLSTANVKIEGDRPDNELIIRGVL</sequence>
<dbReference type="OrthoDB" id="160294at2759"/>
<organism evidence="1 2">
    <name type="scientific">Portunus trituberculatus</name>
    <name type="common">Swimming crab</name>
    <name type="synonym">Neptunus trituberculatus</name>
    <dbReference type="NCBI Taxonomy" id="210409"/>
    <lineage>
        <taxon>Eukaryota</taxon>
        <taxon>Metazoa</taxon>
        <taxon>Ecdysozoa</taxon>
        <taxon>Arthropoda</taxon>
        <taxon>Crustacea</taxon>
        <taxon>Multicrustacea</taxon>
        <taxon>Malacostraca</taxon>
        <taxon>Eumalacostraca</taxon>
        <taxon>Eucarida</taxon>
        <taxon>Decapoda</taxon>
        <taxon>Pleocyemata</taxon>
        <taxon>Brachyura</taxon>
        <taxon>Eubrachyura</taxon>
        <taxon>Portunoidea</taxon>
        <taxon>Portunidae</taxon>
        <taxon>Portuninae</taxon>
        <taxon>Portunus</taxon>
    </lineage>
</organism>
<comment type="caution">
    <text evidence="1">The sequence shown here is derived from an EMBL/GenBank/DDBJ whole genome shotgun (WGS) entry which is preliminary data.</text>
</comment>
<evidence type="ECO:0000313" key="2">
    <source>
        <dbReference type="Proteomes" id="UP000324222"/>
    </source>
</evidence>
<gene>
    <name evidence="1" type="ORF">E2C01_038232</name>
</gene>
<reference evidence="1 2" key="1">
    <citation type="submission" date="2019-05" db="EMBL/GenBank/DDBJ databases">
        <title>Another draft genome of Portunus trituberculatus and its Hox gene families provides insights of decapod evolution.</title>
        <authorList>
            <person name="Jeong J.-H."/>
            <person name="Song I."/>
            <person name="Kim S."/>
            <person name="Choi T."/>
            <person name="Kim D."/>
            <person name="Ryu S."/>
            <person name="Kim W."/>
        </authorList>
    </citation>
    <scope>NUCLEOTIDE SEQUENCE [LARGE SCALE GENOMIC DNA]</scope>
    <source>
        <tissue evidence="1">Muscle</tissue>
    </source>
</reference>
<dbReference type="EMBL" id="VSRR010006338">
    <property type="protein sequence ID" value="MPC44557.1"/>
    <property type="molecule type" value="Genomic_DNA"/>
</dbReference>
<proteinExistence type="predicted"/>
<protein>
    <submittedName>
        <fullName evidence="1">Uncharacterized protein</fullName>
    </submittedName>
</protein>
<dbReference type="Proteomes" id="UP000324222">
    <property type="component" value="Unassembled WGS sequence"/>
</dbReference>
<accession>A0A5B7FGA4</accession>
<dbReference type="AlphaFoldDB" id="A0A5B7FGA4"/>
<keyword evidence="2" id="KW-1185">Reference proteome</keyword>
<name>A0A5B7FGA4_PORTR</name>